<gene>
    <name evidence="2" type="ordered locus">Palpr_1520</name>
</gene>
<dbReference type="RefSeq" id="WP_013445035.1">
    <property type="nucleotide sequence ID" value="NC_014734.1"/>
</dbReference>
<dbReference type="EMBL" id="CP002345">
    <property type="protein sequence ID" value="ADQ79666.1"/>
    <property type="molecule type" value="Genomic_DNA"/>
</dbReference>
<sequence length="125" mass="14347">MKKYLKLALASVFFFSMTAMAQGPQGGFGGGMRQQPPKERAEAMAKDLSLTDAEKAKVQEVFEKNDEKMTKFRTEVSRDSPDFREKFQALRDAQNADLIAVIGKEKFETYQKLQAERRQRMMNNN</sequence>
<organism evidence="2 3">
    <name type="scientific">Paludibacter propionicigenes (strain DSM 17365 / JCM 13257 / WB4)</name>
    <dbReference type="NCBI Taxonomy" id="694427"/>
    <lineage>
        <taxon>Bacteria</taxon>
        <taxon>Pseudomonadati</taxon>
        <taxon>Bacteroidota</taxon>
        <taxon>Bacteroidia</taxon>
        <taxon>Bacteroidales</taxon>
        <taxon>Paludibacteraceae</taxon>
        <taxon>Paludibacter</taxon>
    </lineage>
</organism>
<accession>E4T4M2</accession>
<evidence type="ECO:0000313" key="3">
    <source>
        <dbReference type="Proteomes" id="UP000008718"/>
    </source>
</evidence>
<protein>
    <submittedName>
        <fullName evidence="2">Uncharacterized protein</fullName>
    </submittedName>
</protein>
<feature type="signal peptide" evidence="1">
    <location>
        <begin position="1"/>
        <end position="21"/>
    </location>
</feature>
<keyword evidence="1" id="KW-0732">Signal</keyword>
<evidence type="ECO:0000256" key="1">
    <source>
        <dbReference type="SAM" id="SignalP"/>
    </source>
</evidence>
<dbReference type="HOGENOM" id="CLU_1990469_0_0_10"/>
<dbReference type="eggNOG" id="ENOG5030Z22">
    <property type="taxonomic scope" value="Bacteria"/>
</dbReference>
<dbReference type="STRING" id="694427.Palpr_1520"/>
<dbReference type="KEGG" id="ppn:Palpr_1520"/>
<proteinExistence type="predicted"/>
<feature type="chain" id="PRO_5003186846" evidence="1">
    <location>
        <begin position="22"/>
        <end position="125"/>
    </location>
</feature>
<reference evidence="2 3" key="2">
    <citation type="journal article" date="2011" name="Stand. Genomic Sci.">
        <title>Complete genome sequence of Paludibacter propionicigenes type strain (WB4).</title>
        <authorList>
            <person name="Gronow S."/>
            <person name="Munk C."/>
            <person name="Lapidus A."/>
            <person name="Nolan M."/>
            <person name="Lucas S."/>
            <person name="Hammon N."/>
            <person name="Deshpande S."/>
            <person name="Cheng J.F."/>
            <person name="Tapia R."/>
            <person name="Han C."/>
            <person name="Goodwin L."/>
            <person name="Pitluck S."/>
            <person name="Liolios K."/>
            <person name="Ivanova N."/>
            <person name="Mavromatis K."/>
            <person name="Mikhailova N."/>
            <person name="Pati A."/>
            <person name="Chen A."/>
            <person name="Palaniappan K."/>
            <person name="Land M."/>
            <person name="Hauser L."/>
            <person name="Chang Y.J."/>
            <person name="Jeffries C.D."/>
            <person name="Brambilla E."/>
            <person name="Rohde M."/>
            <person name="Goker M."/>
            <person name="Detter J.C."/>
            <person name="Woyke T."/>
            <person name="Bristow J."/>
            <person name="Eisen J.A."/>
            <person name="Markowitz V."/>
            <person name="Hugenholtz P."/>
            <person name="Kyrpides N.C."/>
            <person name="Klenk H.P."/>
        </authorList>
    </citation>
    <scope>NUCLEOTIDE SEQUENCE [LARGE SCALE GENOMIC DNA]</scope>
    <source>
        <strain evidence="3">DSM 17365 / JCM 13257 / WB4</strain>
    </source>
</reference>
<evidence type="ECO:0000313" key="2">
    <source>
        <dbReference type="EMBL" id="ADQ79666.1"/>
    </source>
</evidence>
<reference key="1">
    <citation type="submission" date="2010-11" db="EMBL/GenBank/DDBJ databases">
        <title>The complete genome of Paludibacter propionicigenes DSM 17365.</title>
        <authorList>
            <consortium name="US DOE Joint Genome Institute (JGI-PGF)"/>
            <person name="Lucas S."/>
            <person name="Copeland A."/>
            <person name="Lapidus A."/>
            <person name="Bruce D."/>
            <person name="Goodwin L."/>
            <person name="Pitluck S."/>
            <person name="Kyrpides N."/>
            <person name="Mavromatis K."/>
            <person name="Ivanova N."/>
            <person name="Munk A.C."/>
            <person name="Brettin T."/>
            <person name="Detter J.C."/>
            <person name="Han C."/>
            <person name="Tapia R."/>
            <person name="Land M."/>
            <person name="Hauser L."/>
            <person name="Markowitz V."/>
            <person name="Cheng J.-F."/>
            <person name="Hugenholtz P."/>
            <person name="Woyke T."/>
            <person name="Wu D."/>
            <person name="Gronow S."/>
            <person name="Wellnitz S."/>
            <person name="Brambilla E."/>
            <person name="Klenk H.-P."/>
            <person name="Eisen J.A."/>
        </authorList>
    </citation>
    <scope>NUCLEOTIDE SEQUENCE</scope>
    <source>
        <strain>WB4</strain>
    </source>
</reference>
<dbReference type="AlphaFoldDB" id="E4T4M2"/>
<keyword evidence="3" id="KW-1185">Reference proteome</keyword>
<dbReference type="Gene3D" id="1.20.120.1490">
    <property type="match status" value="1"/>
</dbReference>
<name>E4T4M2_PALPW</name>
<dbReference type="Proteomes" id="UP000008718">
    <property type="component" value="Chromosome"/>
</dbReference>